<dbReference type="GO" id="GO:0031965">
    <property type="term" value="C:nuclear membrane"/>
    <property type="evidence" value="ECO:0007669"/>
    <property type="project" value="UniProtKB-SubCell"/>
</dbReference>
<dbReference type="Proteomes" id="UP000308768">
    <property type="component" value="Unassembled WGS sequence"/>
</dbReference>
<keyword evidence="5 7" id="KW-0906">Nuclear pore complex</keyword>
<evidence type="ECO:0000256" key="6">
    <source>
        <dbReference type="ARBA" id="ARBA00023242"/>
    </source>
</evidence>
<keyword evidence="2" id="KW-0509">mRNA transport</keyword>
<sequence>RADDKRKPSDSWELVEDSGSNSDDQADEDAMLVVQSLEQSLYPLRDVADRVGNEVETFAEKLDQWSSQMQEDDKPGAVLRLIADYRNHATGTLAVLRRRHEAQRRVQLKMEWRKRFHRYTRSHDCGLGCEDKIATEQDRREKTSVKDLQQWQAEADTWELFEIMLEFTHPSQDTIAEKAAILAQLGEIDRYTSAIDLWDHFLLEDDLATERRKIVKWLEQTAERNEIDVTTIVEQLEAHSGAGKARALWSQGWLETRERIKAEKRMRLWDSPVNSTLPRINSSDNTELLVSTLDPDACKRESRVLEKSDRWFEQAMWLACWEMLRRGSPWSDIVEWCQDRNESWRAVSLGAIHSGDQDVTCLEGPDCGALWRRMCFAAAKSGGNSLYEGAVYGLLGGDIQSVEAACRTWDDFIYTHYHALLLSQFDTYLQSFPDRLPSALAHRFGLLDAVQLHGDPSLAGRRLVQKLRGHAPIWNEAHEPMKLIQGALIGKDFRNLLVEVGLAISKKANPDDVQVSALYPLEAQEEKAEPCSIVTDPNALRILTHMLLAFQDLGMDLGRDRTVIENIIVAYIEFLCLAGKTEMMPLYASRLSKKRAKMALGRLLPAIRSPSEQLQQIRLMKQSGIEPIEVLREQYLFLMSHVITNVDVVGNPARIGIIHYSTSPFLPEDMEPAEEAVVQSVDWFLMLEGQWDVTFQALGYVCKRLLVLGRIRAVAEVFKRMPFEKVSLSKTSLNIMDENLENGDANETRRKTRSGSAKPFTTKELRPASPTDEDFNRQLMRQSSRVYRELEQLVKAIMALNEWVKVELEFREDQDRIIEKKPHVKQAIEDCVAAMAPLYRDFLKNARDEHEQSDLRTIRRLYLPELVLRYVVALNNAGHILTRDYMLKIMDLATIVAAPESGLADDLVATDRMRELVTSFAESSQALLKLNEGSGQRKERRRMRGREGKTLAIWDVGVRNEGD</sequence>
<keyword evidence="7" id="KW-0472">Membrane</keyword>
<keyword evidence="4 7" id="KW-0811">Translocation</keyword>
<dbReference type="Gene3D" id="1.10.3450.20">
    <property type="match status" value="1"/>
</dbReference>
<dbReference type="STRING" id="331657.A0A4U0WFD3"/>
<dbReference type="EMBL" id="NAJN01001786">
    <property type="protein sequence ID" value="TKA61217.1"/>
    <property type="molecule type" value="Genomic_DNA"/>
</dbReference>
<dbReference type="GO" id="GO:0006606">
    <property type="term" value="P:protein import into nucleus"/>
    <property type="evidence" value="ECO:0007669"/>
    <property type="project" value="TreeGrafter"/>
</dbReference>
<feature type="non-terminal residue" evidence="9">
    <location>
        <position position="1"/>
    </location>
</feature>
<accession>A0A4U0WFD3</accession>
<name>A0A4U0WFD3_9PEZI</name>
<feature type="region of interest" description="Disordered" evidence="8">
    <location>
        <begin position="742"/>
        <end position="772"/>
    </location>
</feature>
<dbReference type="PANTHER" id="PTHR13003:SF2">
    <property type="entry name" value="NUCLEAR PORE COMPLEX PROTEIN NUP107"/>
    <property type="match status" value="1"/>
</dbReference>
<dbReference type="OrthoDB" id="3098at2759"/>
<keyword evidence="6 7" id="KW-0539">Nucleus</keyword>
<evidence type="ECO:0000256" key="3">
    <source>
        <dbReference type="ARBA" id="ARBA00022927"/>
    </source>
</evidence>
<feature type="region of interest" description="Disordered" evidence="8">
    <location>
        <begin position="1"/>
        <end position="27"/>
    </location>
</feature>
<comment type="function">
    <text evidence="7">Functions as a component of the nuclear pore complex (NPC).</text>
</comment>
<dbReference type="GO" id="GO:0006406">
    <property type="term" value="P:mRNA export from nucleus"/>
    <property type="evidence" value="ECO:0007669"/>
    <property type="project" value="TreeGrafter"/>
</dbReference>
<evidence type="ECO:0000313" key="10">
    <source>
        <dbReference type="Proteomes" id="UP000308768"/>
    </source>
</evidence>
<evidence type="ECO:0000256" key="5">
    <source>
        <dbReference type="ARBA" id="ARBA00023132"/>
    </source>
</evidence>
<dbReference type="InterPro" id="IPR007252">
    <property type="entry name" value="Nup84/Nup107"/>
</dbReference>
<keyword evidence="3" id="KW-0653">Protein transport</keyword>
<feature type="compositionally biased region" description="Basic and acidic residues" evidence="8">
    <location>
        <begin position="1"/>
        <end position="10"/>
    </location>
</feature>
<dbReference type="GO" id="GO:0000973">
    <property type="term" value="P:post-transcriptional tethering of RNA polymerase II gene DNA at nuclear periphery"/>
    <property type="evidence" value="ECO:0007669"/>
    <property type="project" value="TreeGrafter"/>
</dbReference>
<dbReference type="PANTHER" id="PTHR13003">
    <property type="entry name" value="NUP107-RELATED"/>
    <property type="match status" value="1"/>
</dbReference>
<evidence type="ECO:0000256" key="2">
    <source>
        <dbReference type="ARBA" id="ARBA00022816"/>
    </source>
</evidence>
<keyword evidence="10" id="KW-1185">Reference proteome</keyword>
<evidence type="ECO:0000256" key="7">
    <source>
        <dbReference type="RuleBase" id="RU365072"/>
    </source>
</evidence>
<evidence type="ECO:0000256" key="4">
    <source>
        <dbReference type="ARBA" id="ARBA00023010"/>
    </source>
</evidence>
<dbReference type="Gene3D" id="1.20.190.50">
    <property type="match status" value="1"/>
</dbReference>
<protein>
    <recommendedName>
        <fullName evidence="7">Nuclear pore complex protein</fullName>
    </recommendedName>
</protein>
<evidence type="ECO:0000313" key="9">
    <source>
        <dbReference type="EMBL" id="TKA61217.1"/>
    </source>
</evidence>
<dbReference type="GO" id="GO:0017056">
    <property type="term" value="F:structural constituent of nuclear pore"/>
    <property type="evidence" value="ECO:0007669"/>
    <property type="project" value="UniProtKB-UniRule"/>
</dbReference>
<dbReference type="Pfam" id="PF04121">
    <property type="entry name" value="Nup84_Nup100"/>
    <property type="match status" value="1"/>
</dbReference>
<evidence type="ECO:0000256" key="1">
    <source>
        <dbReference type="ARBA" id="ARBA00022448"/>
    </source>
</evidence>
<dbReference type="GO" id="GO:0031080">
    <property type="term" value="C:nuclear pore outer ring"/>
    <property type="evidence" value="ECO:0007669"/>
    <property type="project" value="TreeGrafter"/>
</dbReference>
<gene>
    <name evidence="9" type="ORF">B0A49_10463</name>
</gene>
<comment type="caution">
    <text evidence="9">The sequence shown here is derived from an EMBL/GenBank/DDBJ whole genome shotgun (WGS) entry which is preliminary data.</text>
</comment>
<reference evidence="9 10" key="1">
    <citation type="submission" date="2017-03" db="EMBL/GenBank/DDBJ databases">
        <title>Genomes of endolithic fungi from Antarctica.</title>
        <authorList>
            <person name="Coleine C."/>
            <person name="Masonjones S."/>
            <person name="Stajich J.E."/>
        </authorList>
    </citation>
    <scope>NUCLEOTIDE SEQUENCE [LARGE SCALE GENOMIC DNA]</scope>
    <source>
        <strain evidence="9 10">CCFEE 5187</strain>
    </source>
</reference>
<comment type="similarity">
    <text evidence="7">Belongs to the nucleoporin Nup84/Nup107 family.</text>
</comment>
<keyword evidence="1 7" id="KW-0813">Transport</keyword>
<comment type="subcellular location">
    <subcellularLocation>
        <location evidence="7">Nucleus</location>
        <location evidence="7">Nuclear pore complex</location>
    </subcellularLocation>
    <subcellularLocation>
        <location evidence="7">Nucleus membrane</location>
    </subcellularLocation>
</comment>
<proteinExistence type="inferred from homology"/>
<organism evidence="9 10">
    <name type="scientific">Cryomyces minteri</name>
    <dbReference type="NCBI Taxonomy" id="331657"/>
    <lineage>
        <taxon>Eukaryota</taxon>
        <taxon>Fungi</taxon>
        <taxon>Dikarya</taxon>
        <taxon>Ascomycota</taxon>
        <taxon>Pezizomycotina</taxon>
        <taxon>Dothideomycetes</taxon>
        <taxon>Dothideomycetes incertae sedis</taxon>
        <taxon>Cryomyces</taxon>
    </lineage>
</organism>
<dbReference type="AlphaFoldDB" id="A0A4U0WFD3"/>
<comment type="subunit">
    <text evidence="7">Part of the nuclear pore complex (NPC).</text>
</comment>
<evidence type="ECO:0000256" key="8">
    <source>
        <dbReference type="SAM" id="MobiDB-lite"/>
    </source>
</evidence>